<gene>
    <name evidence="2" type="primary">LOC112279964</name>
    <name evidence="1" type="ORF">PHYPA_001915</name>
</gene>
<dbReference type="eggNOG" id="ENOG502RTH8">
    <property type="taxonomic scope" value="Eukaryota"/>
</dbReference>
<dbReference type="STRING" id="3218.A9SS27"/>
<dbReference type="EnsemblPlants" id="Pp3c1_41510V3.1">
    <property type="protein sequence ID" value="Pp3c1_41510V3.1"/>
    <property type="gene ID" value="Pp3c1_41510"/>
</dbReference>
<dbReference type="EnsemblPlants" id="Pp3c1_41510V3.2">
    <property type="protein sequence ID" value="Pp3c1_41510V3.2"/>
    <property type="gene ID" value="Pp3c1_41510"/>
</dbReference>
<dbReference type="RefSeq" id="XP_024370564.1">
    <property type="nucleotide sequence ID" value="XM_024514796.2"/>
</dbReference>
<dbReference type="EMBL" id="ABEU02000001">
    <property type="protein sequence ID" value="PNR63489.1"/>
    <property type="molecule type" value="Genomic_DNA"/>
</dbReference>
<keyword evidence="3" id="KW-1185">Reference proteome</keyword>
<evidence type="ECO:0000313" key="1">
    <source>
        <dbReference type="EMBL" id="PNR63489.1"/>
    </source>
</evidence>
<reference evidence="1 3" key="1">
    <citation type="journal article" date="2008" name="Science">
        <title>The Physcomitrella genome reveals evolutionary insights into the conquest of land by plants.</title>
        <authorList>
            <person name="Rensing S."/>
            <person name="Lang D."/>
            <person name="Zimmer A."/>
            <person name="Terry A."/>
            <person name="Salamov A."/>
            <person name="Shapiro H."/>
            <person name="Nishiyama T."/>
            <person name="Perroud P.-F."/>
            <person name="Lindquist E."/>
            <person name="Kamisugi Y."/>
            <person name="Tanahashi T."/>
            <person name="Sakakibara K."/>
            <person name="Fujita T."/>
            <person name="Oishi K."/>
            <person name="Shin-I T."/>
            <person name="Kuroki Y."/>
            <person name="Toyoda A."/>
            <person name="Suzuki Y."/>
            <person name="Hashimoto A."/>
            <person name="Yamaguchi K."/>
            <person name="Sugano A."/>
            <person name="Kohara Y."/>
            <person name="Fujiyama A."/>
            <person name="Anterola A."/>
            <person name="Aoki S."/>
            <person name="Ashton N."/>
            <person name="Barbazuk W.B."/>
            <person name="Barker E."/>
            <person name="Bennetzen J."/>
            <person name="Bezanilla M."/>
            <person name="Blankenship R."/>
            <person name="Cho S.H."/>
            <person name="Dutcher S."/>
            <person name="Estelle M."/>
            <person name="Fawcett J.A."/>
            <person name="Gundlach H."/>
            <person name="Hanada K."/>
            <person name="Heyl A."/>
            <person name="Hicks K.A."/>
            <person name="Hugh J."/>
            <person name="Lohr M."/>
            <person name="Mayer K."/>
            <person name="Melkozernov A."/>
            <person name="Murata T."/>
            <person name="Nelson D."/>
            <person name="Pils B."/>
            <person name="Prigge M."/>
            <person name="Reiss B."/>
            <person name="Renner T."/>
            <person name="Rombauts S."/>
            <person name="Rushton P."/>
            <person name="Sanderfoot A."/>
            <person name="Schween G."/>
            <person name="Shiu S.-H."/>
            <person name="Stueber K."/>
            <person name="Theodoulou F.L."/>
            <person name="Tu H."/>
            <person name="Van de Peer Y."/>
            <person name="Verrier P.J."/>
            <person name="Waters E."/>
            <person name="Wood A."/>
            <person name="Yang L."/>
            <person name="Cove D."/>
            <person name="Cuming A."/>
            <person name="Hasebe M."/>
            <person name="Lucas S."/>
            <person name="Mishler D.B."/>
            <person name="Reski R."/>
            <person name="Grigoriev I."/>
            <person name="Quatrano R.S."/>
            <person name="Boore J.L."/>
        </authorList>
    </citation>
    <scope>NUCLEOTIDE SEQUENCE [LARGE SCALE GENOMIC DNA]</scope>
    <source>
        <strain evidence="2 3">cv. Gransden 2004</strain>
    </source>
</reference>
<evidence type="ECO:0000313" key="2">
    <source>
        <dbReference type="EnsemblPlants" id="Pp3c1_41510V3.1"/>
    </source>
</evidence>
<dbReference type="OrthoDB" id="1936537at2759"/>
<reference evidence="2" key="3">
    <citation type="submission" date="2020-12" db="UniProtKB">
        <authorList>
            <consortium name="EnsemblPlants"/>
        </authorList>
    </citation>
    <scope>IDENTIFICATION</scope>
</reference>
<accession>A9SS27</accession>
<protein>
    <submittedName>
        <fullName evidence="1 2">Uncharacterized protein</fullName>
    </submittedName>
</protein>
<dbReference type="OMA" id="HINERYH"/>
<dbReference type="SMART" id="SM00028">
    <property type="entry name" value="TPR"/>
    <property type="match status" value="4"/>
</dbReference>
<sequence length="609" mass="68496">MFHLRRQTLPSNRRASTLLKNPTNKKASAWQRFSIKNPTEFEDAILASGLGLHPDFMIPTRSRRISSRIMRLDALRLLNMGHINERYHEDYFHTPKRRSQLVDGIDPDKVRKEVPNFPLRQVLKTARRSLQPMMVKVRLDPTLEPGGRHSASAAQHLLSSTGSIQGGFFTVDQGIGTARASSPKRQSKWFSEAAPMPDEDPSYILSLVKQAGIKSGAAVKVPDETNVFSPIAKRLNKRAQKATIWADSVNPEVNKPLKQVPLVGVAAAAQKVHQQLQFEPPPTPETPWPTNTYLRMQPTKDMRCSERITPEQQKLHLQKGLGTGAKTQMLDYATKAESLRRQMDPAKYKEEARFYLCKGVLHDNAQEYQLAVDMYMKYLDICERLDDKDGQALAHNFIGCSYQEKENIKLDAIAKSRLDKSANFEIPESSIAEFEKALEHHKLACEKTNVEGRFICYTNLGLLCSTLSMWAEAGENHKKALKYATVLEDSRGQCSAVGNLGFLLYKCKKYDAAKACLKRYVQICNVINFIAGTARGHFYLGDIEARQKRYEMALVDFKNAARAAEECGDTTIQTLSKVQIGICEGENALKKLAENVDSQSIFEAALNDM</sequence>
<dbReference type="Proteomes" id="UP000006727">
    <property type="component" value="Chromosome 1"/>
</dbReference>
<name>A9SS27_PHYPA</name>
<dbReference type="Gene3D" id="1.25.40.10">
    <property type="entry name" value="Tetratricopeptide repeat domain"/>
    <property type="match status" value="2"/>
</dbReference>
<reference evidence="1 3" key="2">
    <citation type="journal article" date="2018" name="Plant J.">
        <title>The Physcomitrella patens chromosome-scale assembly reveals moss genome structure and evolution.</title>
        <authorList>
            <person name="Lang D."/>
            <person name="Ullrich K.K."/>
            <person name="Murat F."/>
            <person name="Fuchs J."/>
            <person name="Jenkins J."/>
            <person name="Haas F.B."/>
            <person name="Piednoel M."/>
            <person name="Gundlach H."/>
            <person name="Van Bel M."/>
            <person name="Meyberg R."/>
            <person name="Vives C."/>
            <person name="Morata J."/>
            <person name="Symeonidi A."/>
            <person name="Hiss M."/>
            <person name="Muchero W."/>
            <person name="Kamisugi Y."/>
            <person name="Saleh O."/>
            <person name="Blanc G."/>
            <person name="Decker E.L."/>
            <person name="van Gessel N."/>
            <person name="Grimwood J."/>
            <person name="Hayes R.D."/>
            <person name="Graham S.W."/>
            <person name="Gunter L.E."/>
            <person name="McDaniel S.F."/>
            <person name="Hoernstein S.N.W."/>
            <person name="Larsson A."/>
            <person name="Li F.W."/>
            <person name="Perroud P.F."/>
            <person name="Phillips J."/>
            <person name="Ranjan P."/>
            <person name="Rokshar D.S."/>
            <person name="Rothfels C.J."/>
            <person name="Schneider L."/>
            <person name="Shu S."/>
            <person name="Stevenson D.W."/>
            <person name="Thummler F."/>
            <person name="Tillich M."/>
            <person name="Villarreal Aguilar J.C."/>
            <person name="Widiez T."/>
            <person name="Wong G.K."/>
            <person name="Wymore A."/>
            <person name="Zhang Y."/>
            <person name="Zimmer A.D."/>
            <person name="Quatrano R.S."/>
            <person name="Mayer K.F.X."/>
            <person name="Goodstein D."/>
            <person name="Casacuberta J.M."/>
            <person name="Vandepoele K."/>
            <person name="Reski R."/>
            <person name="Cuming A.C."/>
            <person name="Tuskan G.A."/>
            <person name="Maumus F."/>
            <person name="Salse J."/>
            <person name="Schmutz J."/>
            <person name="Rensing S.A."/>
        </authorList>
    </citation>
    <scope>NUCLEOTIDE SEQUENCE [LARGE SCALE GENOMIC DNA]</scope>
    <source>
        <strain evidence="2 3">cv. Gransden 2004</strain>
    </source>
</reference>
<dbReference type="GeneID" id="112279964"/>
<dbReference type="PANTHER" id="PTHR10098:SF108">
    <property type="entry name" value="TETRATRICOPEPTIDE REPEAT PROTEIN 28"/>
    <property type="match status" value="1"/>
</dbReference>
<dbReference type="PaxDb" id="3218-PP1S111_84V6.1"/>
<evidence type="ECO:0000313" key="3">
    <source>
        <dbReference type="Proteomes" id="UP000006727"/>
    </source>
</evidence>
<dbReference type="Gramene" id="Pp3c1_41510V3.1">
    <property type="protein sequence ID" value="Pp3c1_41510V3.1"/>
    <property type="gene ID" value="Pp3c1_41510"/>
</dbReference>
<proteinExistence type="predicted"/>
<dbReference type="SUPFAM" id="SSF48452">
    <property type="entry name" value="TPR-like"/>
    <property type="match status" value="2"/>
</dbReference>
<dbReference type="PANTHER" id="PTHR10098">
    <property type="entry name" value="RAPSYN-RELATED"/>
    <property type="match status" value="1"/>
</dbReference>
<dbReference type="Gramene" id="Pp3c1_41510V3.2">
    <property type="protein sequence ID" value="Pp3c1_41510V3.2"/>
    <property type="gene ID" value="Pp3c1_41510"/>
</dbReference>
<dbReference type="InterPro" id="IPR011990">
    <property type="entry name" value="TPR-like_helical_dom_sf"/>
</dbReference>
<dbReference type="InterPro" id="IPR019734">
    <property type="entry name" value="TPR_rpt"/>
</dbReference>
<organism evidence="1">
    <name type="scientific">Physcomitrium patens</name>
    <name type="common">Spreading-leaved earth moss</name>
    <name type="synonym">Physcomitrella patens</name>
    <dbReference type="NCBI Taxonomy" id="3218"/>
    <lineage>
        <taxon>Eukaryota</taxon>
        <taxon>Viridiplantae</taxon>
        <taxon>Streptophyta</taxon>
        <taxon>Embryophyta</taxon>
        <taxon>Bryophyta</taxon>
        <taxon>Bryophytina</taxon>
        <taxon>Bryopsida</taxon>
        <taxon>Funariidae</taxon>
        <taxon>Funariales</taxon>
        <taxon>Funariaceae</taxon>
        <taxon>Physcomitrium</taxon>
    </lineage>
</organism>
<dbReference type="AlphaFoldDB" id="A9SS27"/>
<dbReference type="HOGENOM" id="CLU_448638_0_0_1"/>